<keyword evidence="3" id="KW-1185">Reference proteome</keyword>
<gene>
    <name evidence="2" type="ORF">SH580_00845</name>
</gene>
<dbReference type="RefSeq" id="WP_319833111.1">
    <property type="nucleotide sequence ID" value="NZ_CP138858.1"/>
</dbReference>
<keyword evidence="1" id="KW-0732">Signal</keyword>
<sequence>MKSLTKLLLLSCVMVVMYQSASAEMKDDFAHEPSSAKEVQAKRVAEPDWNQEVGYLAG</sequence>
<feature type="chain" id="PRO_5047077981" evidence="1">
    <location>
        <begin position="24"/>
        <end position="58"/>
    </location>
</feature>
<evidence type="ECO:0000313" key="2">
    <source>
        <dbReference type="EMBL" id="WPJ96248.1"/>
    </source>
</evidence>
<organism evidence="2 3">
    <name type="scientific">Coraliomargarita algicola</name>
    <dbReference type="NCBI Taxonomy" id="3092156"/>
    <lineage>
        <taxon>Bacteria</taxon>
        <taxon>Pseudomonadati</taxon>
        <taxon>Verrucomicrobiota</taxon>
        <taxon>Opitutia</taxon>
        <taxon>Puniceicoccales</taxon>
        <taxon>Coraliomargaritaceae</taxon>
        <taxon>Coraliomargarita</taxon>
    </lineage>
</organism>
<dbReference type="Proteomes" id="UP001324993">
    <property type="component" value="Chromosome"/>
</dbReference>
<accession>A0ABZ0RMC4</accession>
<name>A0ABZ0RMC4_9BACT</name>
<proteinExistence type="predicted"/>
<dbReference type="EMBL" id="CP138858">
    <property type="protein sequence ID" value="WPJ96248.1"/>
    <property type="molecule type" value="Genomic_DNA"/>
</dbReference>
<reference evidence="2 3" key="1">
    <citation type="submission" date="2023-11" db="EMBL/GenBank/DDBJ databases">
        <title>Coraliomargarita sp. nov., isolated from marine algae.</title>
        <authorList>
            <person name="Lee J.K."/>
            <person name="Baek J.H."/>
            <person name="Kim J.M."/>
            <person name="Choi D.G."/>
            <person name="Jeon C.O."/>
        </authorList>
    </citation>
    <scope>NUCLEOTIDE SEQUENCE [LARGE SCALE GENOMIC DNA]</scope>
    <source>
        <strain evidence="2 3">J2-16</strain>
    </source>
</reference>
<feature type="signal peptide" evidence="1">
    <location>
        <begin position="1"/>
        <end position="23"/>
    </location>
</feature>
<protein>
    <submittedName>
        <fullName evidence="2">Uncharacterized protein</fullName>
    </submittedName>
</protein>
<evidence type="ECO:0000313" key="3">
    <source>
        <dbReference type="Proteomes" id="UP001324993"/>
    </source>
</evidence>
<evidence type="ECO:0000256" key="1">
    <source>
        <dbReference type="SAM" id="SignalP"/>
    </source>
</evidence>